<feature type="compositionally biased region" description="Basic and acidic residues" evidence="6">
    <location>
        <begin position="436"/>
        <end position="445"/>
    </location>
</feature>
<evidence type="ECO:0000256" key="2">
    <source>
        <dbReference type="ARBA" id="ARBA00023015"/>
    </source>
</evidence>
<evidence type="ECO:0000259" key="7">
    <source>
        <dbReference type="PROSITE" id="PS50982"/>
    </source>
</evidence>
<keyword evidence="3" id="KW-0238">DNA-binding</keyword>
<protein>
    <recommendedName>
        <fullName evidence="7">MBD domain-containing protein</fullName>
    </recommendedName>
</protein>
<keyword evidence="5" id="KW-0539">Nucleus</keyword>
<dbReference type="GO" id="GO:0005634">
    <property type="term" value="C:nucleus"/>
    <property type="evidence" value="ECO:0007669"/>
    <property type="project" value="UniProtKB-SubCell"/>
</dbReference>
<feature type="domain" description="MBD" evidence="7">
    <location>
        <begin position="233"/>
        <end position="305"/>
    </location>
</feature>
<dbReference type="Pfam" id="PF01429">
    <property type="entry name" value="MBD"/>
    <property type="match status" value="1"/>
</dbReference>
<evidence type="ECO:0000256" key="3">
    <source>
        <dbReference type="ARBA" id="ARBA00023125"/>
    </source>
</evidence>
<evidence type="ECO:0000256" key="4">
    <source>
        <dbReference type="ARBA" id="ARBA00023163"/>
    </source>
</evidence>
<feature type="domain" description="MBD" evidence="7">
    <location>
        <begin position="307"/>
        <end position="388"/>
    </location>
</feature>
<feature type="compositionally biased region" description="Basic and acidic residues" evidence="6">
    <location>
        <begin position="479"/>
        <end position="496"/>
    </location>
</feature>
<evidence type="ECO:0000256" key="6">
    <source>
        <dbReference type="SAM" id="MobiDB-lite"/>
    </source>
</evidence>
<proteinExistence type="predicted"/>
<evidence type="ECO:0000313" key="8">
    <source>
        <dbReference type="EMBL" id="TKW03251.1"/>
    </source>
</evidence>
<dbReference type="EMBL" id="CM016558">
    <property type="protein sequence ID" value="TKW03251.1"/>
    <property type="molecule type" value="Genomic_DNA"/>
</dbReference>
<keyword evidence="4" id="KW-0804">Transcription</keyword>
<feature type="region of interest" description="Disordered" evidence="6">
    <location>
        <begin position="414"/>
        <end position="568"/>
    </location>
</feature>
<reference evidence="8" key="1">
    <citation type="submission" date="2019-03" db="EMBL/GenBank/DDBJ databases">
        <title>WGS assembly of Setaria viridis.</title>
        <authorList>
            <person name="Huang P."/>
            <person name="Jenkins J."/>
            <person name="Grimwood J."/>
            <person name="Barry K."/>
            <person name="Healey A."/>
            <person name="Mamidi S."/>
            <person name="Sreedasyam A."/>
            <person name="Shu S."/>
            <person name="Feldman M."/>
            <person name="Wu J."/>
            <person name="Yu Y."/>
            <person name="Chen C."/>
            <person name="Johnson J."/>
            <person name="Rokhsar D."/>
            <person name="Baxter I."/>
            <person name="Schmutz J."/>
            <person name="Brutnell T."/>
            <person name="Kellogg E."/>
        </authorList>
    </citation>
    <scope>NUCLEOTIDE SEQUENCE [LARGE SCALE GENOMIC DNA]</scope>
</reference>
<sequence>MLGPPASRFPPATTHAVGPHSALFTPLSSPSTPVKGSRPRRRGPGRTRRRTAGEPAPTPLPCMSSAVGPAAHSMVVTRRSARRGGNGPLPAGGAPSEPAPDAPTPPSVPGRRSRDALPTGRPGCAREKGSSVISNGYTLKQPVEAHKQERQGKETLVEELDGIDEDLRSLEEPPGWLPDGWIMEVCRDDGGSIYRCYTSPVSGCTFTSKMETLDYLFSGMEERMLESQESAEDNELLGSHTWLPGGWLIEVRAGGKKMNKMYKFYFHPPTGMRFLSKAEVLHYVNEGKISASDMDVLCDTRTDDNILAHVEFNPDGLPDGWVKETIFRNCNDGIRKDPYYTDPISRRVFRTLKSVLSYLGTGEISKHAYLPRRNVIDMYSFDKCVDLPQSMLKRLRAEGQTKQKSRRALVLYKELPNNQTSNHSEGGTSAGLTPKSDLKRNKFGTEKATATNENGSETTKRRRGRPKKILKQTNESISDCDKRHKEAKHNEVKEEVDICDEEDMPNGKTKKHTEMQKRTPVIQEVGNNNNIAESNSLKRKENRSDLVASPGLQNQENGRSTEAGKKATCSSVHKFYKRRCSNQTVSSNKG</sequence>
<accession>A0A4U6TL11</accession>
<dbReference type="InterPro" id="IPR001739">
    <property type="entry name" value="Methyl_CpG_DNA-bd"/>
</dbReference>
<comment type="subcellular location">
    <subcellularLocation>
        <location evidence="1">Nucleus</location>
    </subcellularLocation>
</comment>
<feature type="region of interest" description="Disordered" evidence="6">
    <location>
        <begin position="1"/>
        <end position="153"/>
    </location>
</feature>
<feature type="compositionally biased region" description="Basic residues" evidence="6">
    <location>
        <begin position="37"/>
        <end position="50"/>
    </location>
</feature>
<dbReference type="InterPro" id="IPR038945">
    <property type="entry name" value="MBD13-like"/>
</dbReference>
<feature type="compositionally biased region" description="Polar residues" evidence="6">
    <location>
        <begin position="448"/>
        <end position="457"/>
    </location>
</feature>
<feature type="compositionally biased region" description="Basic residues" evidence="6">
    <location>
        <begin position="460"/>
        <end position="470"/>
    </location>
</feature>
<keyword evidence="9" id="KW-1185">Reference proteome</keyword>
<dbReference type="PROSITE" id="PS50982">
    <property type="entry name" value="MBD"/>
    <property type="match status" value="3"/>
</dbReference>
<name>A0A4U6TL11_SETVI</name>
<dbReference type="Gramene" id="TKW03251">
    <property type="protein sequence ID" value="TKW03251"/>
    <property type="gene ID" value="SEVIR_7G013300v2"/>
</dbReference>
<gene>
    <name evidence="8" type="ORF">SEVIR_7G013300v2</name>
</gene>
<evidence type="ECO:0000256" key="5">
    <source>
        <dbReference type="ARBA" id="ARBA00023242"/>
    </source>
</evidence>
<feature type="compositionally biased region" description="Polar residues" evidence="6">
    <location>
        <begin position="416"/>
        <end position="431"/>
    </location>
</feature>
<dbReference type="PANTHER" id="PTHR34067:SF9">
    <property type="entry name" value="OS04G0266400 PROTEIN"/>
    <property type="match status" value="1"/>
</dbReference>
<feature type="compositionally biased region" description="Basic and acidic residues" evidence="6">
    <location>
        <begin position="143"/>
        <end position="153"/>
    </location>
</feature>
<dbReference type="AlphaFoldDB" id="A0A4U6TL11"/>
<keyword evidence="2" id="KW-0805">Transcription regulation</keyword>
<evidence type="ECO:0000256" key="1">
    <source>
        <dbReference type="ARBA" id="ARBA00004123"/>
    </source>
</evidence>
<dbReference type="InterPro" id="IPR016177">
    <property type="entry name" value="DNA-bd_dom_sf"/>
</dbReference>
<feature type="domain" description="MBD" evidence="7">
    <location>
        <begin position="167"/>
        <end position="232"/>
    </location>
</feature>
<dbReference type="Gene3D" id="3.30.890.10">
    <property type="entry name" value="Methyl-cpg-binding Protein 2, Chain A"/>
    <property type="match status" value="3"/>
</dbReference>
<feature type="compositionally biased region" description="Pro residues" evidence="6">
    <location>
        <begin position="97"/>
        <end position="108"/>
    </location>
</feature>
<dbReference type="SUPFAM" id="SSF54171">
    <property type="entry name" value="DNA-binding domain"/>
    <property type="match status" value="3"/>
</dbReference>
<dbReference type="OMA" id="NNCMSSG"/>
<dbReference type="PANTHER" id="PTHR34067">
    <property type="entry name" value="OS04G0193200 PROTEIN"/>
    <property type="match status" value="1"/>
</dbReference>
<dbReference type="Proteomes" id="UP000298652">
    <property type="component" value="Chromosome 7"/>
</dbReference>
<dbReference type="GO" id="GO:0003677">
    <property type="term" value="F:DNA binding"/>
    <property type="evidence" value="ECO:0007669"/>
    <property type="project" value="UniProtKB-KW"/>
</dbReference>
<feature type="compositionally biased region" description="Polar residues" evidence="6">
    <location>
        <begin position="551"/>
        <end position="560"/>
    </location>
</feature>
<organism evidence="8 9">
    <name type="scientific">Setaria viridis</name>
    <name type="common">Green bristlegrass</name>
    <name type="synonym">Setaria italica subsp. viridis</name>
    <dbReference type="NCBI Taxonomy" id="4556"/>
    <lineage>
        <taxon>Eukaryota</taxon>
        <taxon>Viridiplantae</taxon>
        <taxon>Streptophyta</taxon>
        <taxon>Embryophyta</taxon>
        <taxon>Tracheophyta</taxon>
        <taxon>Spermatophyta</taxon>
        <taxon>Magnoliopsida</taxon>
        <taxon>Liliopsida</taxon>
        <taxon>Poales</taxon>
        <taxon>Poaceae</taxon>
        <taxon>PACMAD clade</taxon>
        <taxon>Panicoideae</taxon>
        <taxon>Panicodae</taxon>
        <taxon>Paniceae</taxon>
        <taxon>Cenchrinae</taxon>
        <taxon>Setaria</taxon>
    </lineage>
</organism>
<feature type="compositionally biased region" description="Polar residues" evidence="6">
    <location>
        <begin position="525"/>
        <end position="535"/>
    </location>
</feature>
<evidence type="ECO:0000313" key="9">
    <source>
        <dbReference type="Proteomes" id="UP000298652"/>
    </source>
</evidence>